<accession>A0AAX2AFW1</accession>
<dbReference type="InterPro" id="IPR019614">
    <property type="entry name" value="SAM-dep_methyl-trfase"/>
</dbReference>
<proteinExistence type="predicted"/>
<sequence>MEKLKEIIEKNLENKTNEFKRVFHGRGNFYEKFNFLTVDSIDKILFIVFFEEIQKNLEEQLLILLDEIYEKYGFEVLILQRRYLNNGENEVLKGKLKQENYLVENGLKYSINFYNKNIGFFADMKNGREYILNNSKDKKVLNLFSYTCAFSVCAIKGGAKEVINVDMAKNALTIGRINHHLNDLDTKKVKFLPYNILKSWSRIKKYAPYDIIVIDPPSFQKGSFAASKDYEKIIKRLEELTTKDSIILSALNAPELDTNFIKNIFTEFAKEFEFIQRIPNLENYPSNNEEKSLKNMIFKRR</sequence>
<keyword evidence="1 5" id="KW-0489">Methyltransferase</keyword>
<evidence type="ECO:0000256" key="2">
    <source>
        <dbReference type="ARBA" id="ARBA00022679"/>
    </source>
</evidence>
<evidence type="ECO:0000256" key="3">
    <source>
        <dbReference type="ARBA" id="ARBA00022691"/>
    </source>
</evidence>
<comment type="caution">
    <text evidence="5">The sequence shown here is derived from an EMBL/GenBank/DDBJ whole genome shotgun (WGS) entry which is preliminary data.</text>
</comment>
<dbReference type="InterPro" id="IPR029063">
    <property type="entry name" value="SAM-dependent_MTases_sf"/>
</dbReference>
<keyword evidence="2" id="KW-0808">Transferase</keyword>
<dbReference type="Proteomes" id="UP000290092">
    <property type="component" value="Unassembled WGS sequence"/>
</dbReference>
<dbReference type="GO" id="GO:0008168">
    <property type="term" value="F:methyltransferase activity"/>
    <property type="evidence" value="ECO:0007669"/>
    <property type="project" value="UniProtKB-KW"/>
</dbReference>
<dbReference type="GO" id="GO:0032259">
    <property type="term" value="P:methylation"/>
    <property type="evidence" value="ECO:0007669"/>
    <property type="project" value="UniProtKB-KW"/>
</dbReference>
<evidence type="ECO:0000256" key="1">
    <source>
        <dbReference type="ARBA" id="ARBA00022603"/>
    </source>
</evidence>
<dbReference type="SUPFAM" id="SSF53335">
    <property type="entry name" value="S-adenosyl-L-methionine-dependent methyltransferases"/>
    <property type="match status" value="1"/>
</dbReference>
<evidence type="ECO:0000259" key="4">
    <source>
        <dbReference type="Pfam" id="PF10672"/>
    </source>
</evidence>
<dbReference type="KEGG" id="amyt:AMYT_1762"/>
<protein>
    <submittedName>
        <fullName evidence="5">SAM-dependent methyltransferase</fullName>
    </submittedName>
</protein>
<dbReference type="CDD" id="cd02440">
    <property type="entry name" value="AdoMet_MTases"/>
    <property type="match status" value="1"/>
</dbReference>
<keyword evidence="3" id="KW-0949">S-adenosyl-L-methionine</keyword>
<feature type="domain" description="S-adenosylmethionine-dependent methyltransferase" evidence="4">
    <location>
        <begin position="20"/>
        <end position="299"/>
    </location>
</feature>
<dbReference type="EMBL" id="NXID01000023">
    <property type="protein sequence ID" value="RXK15728.1"/>
    <property type="molecule type" value="Genomic_DNA"/>
</dbReference>
<evidence type="ECO:0000313" key="6">
    <source>
        <dbReference type="Proteomes" id="UP000290092"/>
    </source>
</evidence>
<keyword evidence="6" id="KW-1185">Reference proteome</keyword>
<organism evidence="5 6">
    <name type="scientific">Malaciobacter mytili LMG 24559</name>
    <dbReference type="NCBI Taxonomy" id="1032238"/>
    <lineage>
        <taxon>Bacteria</taxon>
        <taxon>Pseudomonadati</taxon>
        <taxon>Campylobacterota</taxon>
        <taxon>Epsilonproteobacteria</taxon>
        <taxon>Campylobacterales</taxon>
        <taxon>Arcobacteraceae</taxon>
        <taxon>Malaciobacter</taxon>
    </lineage>
</organism>
<evidence type="ECO:0000313" key="5">
    <source>
        <dbReference type="EMBL" id="RXK15728.1"/>
    </source>
</evidence>
<name>A0AAX2AFW1_9BACT</name>
<dbReference type="RefSeq" id="WP_114842175.1">
    <property type="nucleotide sequence ID" value="NZ_CP031219.1"/>
</dbReference>
<dbReference type="AlphaFoldDB" id="A0AAX2AFW1"/>
<gene>
    <name evidence="5" type="ORF">CP985_07420</name>
</gene>
<dbReference type="Gene3D" id="3.40.50.150">
    <property type="entry name" value="Vaccinia Virus protein VP39"/>
    <property type="match status" value="1"/>
</dbReference>
<dbReference type="Pfam" id="PF10672">
    <property type="entry name" value="Methyltrans_SAM"/>
    <property type="match status" value="1"/>
</dbReference>
<reference evidence="5 6" key="1">
    <citation type="submission" date="2017-09" db="EMBL/GenBank/DDBJ databases">
        <title>Genomics of the genus Arcobacter.</title>
        <authorList>
            <person name="Perez-Cataluna A."/>
            <person name="Figueras M.J."/>
            <person name="Salas-Masso N."/>
        </authorList>
    </citation>
    <scope>NUCLEOTIDE SEQUENCE [LARGE SCALE GENOMIC DNA]</scope>
    <source>
        <strain evidence="5 6">CECT 7386</strain>
    </source>
</reference>
<dbReference type="PANTHER" id="PTHR43042">
    <property type="entry name" value="SAM-DEPENDENT METHYLTRANSFERASE"/>
    <property type="match status" value="1"/>
</dbReference>
<dbReference type="PANTHER" id="PTHR43042:SF3">
    <property type="entry name" value="RIBOSOMAL RNA LARGE SUBUNIT METHYLTRANSFERASE YWBD-RELATED"/>
    <property type="match status" value="1"/>
</dbReference>